<accession>A0A835EXN0</accession>
<dbReference type="EMBL" id="JACEFO010001669">
    <property type="protein sequence ID" value="KAF8722934.1"/>
    <property type="molecule type" value="Genomic_DNA"/>
</dbReference>
<comment type="caution">
    <text evidence="2">The sequence shown here is derived from an EMBL/GenBank/DDBJ whole genome shotgun (WGS) entry which is preliminary data.</text>
</comment>
<dbReference type="Gene3D" id="3.30.70.100">
    <property type="match status" value="1"/>
</dbReference>
<dbReference type="PANTHER" id="PTHR46413">
    <property type="entry name" value="HEAVY METAL-ASSOCIATED ISOPRENYLATED PLANT PROTEIN 6"/>
    <property type="match status" value="1"/>
</dbReference>
<protein>
    <recommendedName>
        <fullName evidence="1">HMA domain-containing protein</fullName>
    </recommendedName>
</protein>
<evidence type="ECO:0000313" key="2">
    <source>
        <dbReference type="EMBL" id="KAF8722934.1"/>
    </source>
</evidence>
<dbReference type="SUPFAM" id="SSF55008">
    <property type="entry name" value="HMA, heavy metal-associated domain"/>
    <property type="match status" value="1"/>
</dbReference>
<keyword evidence="3" id="KW-1185">Reference proteome</keyword>
<proteinExistence type="predicted"/>
<reference evidence="2" key="1">
    <citation type="submission" date="2020-07" db="EMBL/GenBank/DDBJ databases">
        <title>Genome sequence and genetic diversity analysis of an under-domesticated orphan crop, white fonio (Digitaria exilis).</title>
        <authorList>
            <person name="Bennetzen J.L."/>
            <person name="Chen S."/>
            <person name="Ma X."/>
            <person name="Wang X."/>
            <person name="Yssel A.E.J."/>
            <person name="Chaluvadi S.R."/>
            <person name="Johnson M."/>
            <person name="Gangashetty P."/>
            <person name="Hamidou F."/>
            <person name="Sanogo M.D."/>
            <person name="Zwaenepoel A."/>
            <person name="Wallace J."/>
            <person name="Van De Peer Y."/>
            <person name="Van Deynze A."/>
        </authorList>
    </citation>
    <scope>NUCLEOTIDE SEQUENCE</scope>
    <source>
        <tissue evidence="2">Leaves</tissue>
    </source>
</reference>
<gene>
    <name evidence="2" type="ORF">HU200_022072</name>
</gene>
<dbReference type="CDD" id="cd00371">
    <property type="entry name" value="HMA"/>
    <property type="match status" value="1"/>
</dbReference>
<dbReference type="Proteomes" id="UP000636709">
    <property type="component" value="Unassembled WGS sequence"/>
</dbReference>
<evidence type="ECO:0000259" key="1">
    <source>
        <dbReference type="PROSITE" id="PS50846"/>
    </source>
</evidence>
<dbReference type="InterPro" id="IPR036163">
    <property type="entry name" value="HMA_dom_sf"/>
</dbReference>
<dbReference type="InterPro" id="IPR006121">
    <property type="entry name" value="HMA_dom"/>
</dbReference>
<evidence type="ECO:0000313" key="3">
    <source>
        <dbReference type="Proteomes" id="UP000636709"/>
    </source>
</evidence>
<dbReference type="AlphaFoldDB" id="A0A835EXN0"/>
<dbReference type="PROSITE" id="PS50846">
    <property type="entry name" value="HMA_2"/>
    <property type="match status" value="1"/>
</dbReference>
<dbReference type="PANTHER" id="PTHR46413:SF1">
    <property type="entry name" value="HEAVY METAL-ASSOCIATED ISOPRENYLATED PLANT PROTEIN 6"/>
    <property type="match status" value="1"/>
</dbReference>
<dbReference type="GO" id="GO:0046872">
    <property type="term" value="F:metal ion binding"/>
    <property type="evidence" value="ECO:0007669"/>
    <property type="project" value="InterPro"/>
</dbReference>
<organism evidence="2 3">
    <name type="scientific">Digitaria exilis</name>
    <dbReference type="NCBI Taxonomy" id="1010633"/>
    <lineage>
        <taxon>Eukaryota</taxon>
        <taxon>Viridiplantae</taxon>
        <taxon>Streptophyta</taxon>
        <taxon>Embryophyta</taxon>
        <taxon>Tracheophyta</taxon>
        <taxon>Spermatophyta</taxon>
        <taxon>Magnoliopsida</taxon>
        <taxon>Liliopsida</taxon>
        <taxon>Poales</taxon>
        <taxon>Poaceae</taxon>
        <taxon>PACMAD clade</taxon>
        <taxon>Panicoideae</taxon>
        <taxon>Panicodae</taxon>
        <taxon>Paniceae</taxon>
        <taxon>Anthephorinae</taxon>
        <taxon>Digitaria</taxon>
    </lineage>
</organism>
<feature type="domain" description="HMA" evidence="1">
    <location>
        <begin position="45"/>
        <end position="108"/>
    </location>
</feature>
<name>A0A835EXN0_9POAL</name>
<dbReference type="Pfam" id="PF00403">
    <property type="entry name" value="HMA"/>
    <property type="match status" value="1"/>
</dbReference>
<sequence>MVRIKDIITTPFRSCRRWTTAAARKDHATAVAPLVVFSDDGEDAAPHIVLKMHLHCASCAAKIERVVMDIPGVEKVATDVEESRVTVTGTADAAAVATSVQVRTRKPVTVVRDGRSAAREQSVATVRASREDQAHVGGNFASVDAGVAGWPQADEWTAEVRIAGLQCGSFTVVRRPLPTSASPITLPALGVVNRPLPDRLPSCPD</sequence>
<dbReference type="InterPro" id="IPR044594">
    <property type="entry name" value="HIPP01/3/5/6"/>
</dbReference>
<dbReference type="OrthoDB" id="696680at2759"/>